<comment type="similarity">
    <text evidence="2 4">Belongs to the bacterial solute-binding protein 3 family.</text>
</comment>
<keyword evidence="3 5" id="KW-0732">Signal</keyword>
<evidence type="ECO:0000256" key="5">
    <source>
        <dbReference type="SAM" id="SignalP"/>
    </source>
</evidence>
<evidence type="ECO:0000256" key="2">
    <source>
        <dbReference type="ARBA" id="ARBA00010333"/>
    </source>
</evidence>
<dbReference type="GO" id="GO:0015276">
    <property type="term" value="F:ligand-gated monoatomic ion channel activity"/>
    <property type="evidence" value="ECO:0007669"/>
    <property type="project" value="InterPro"/>
</dbReference>
<feature type="chain" id="PRO_5038731188" evidence="5">
    <location>
        <begin position="25"/>
        <end position="273"/>
    </location>
</feature>
<evidence type="ECO:0000256" key="4">
    <source>
        <dbReference type="RuleBase" id="RU003744"/>
    </source>
</evidence>
<dbReference type="OrthoDB" id="9811552at2"/>
<dbReference type="InterPro" id="IPR001638">
    <property type="entry name" value="Solute-binding_3/MltF_N"/>
</dbReference>
<evidence type="ECO:0000259" key="7">
    <source>
        <dbReference type="SMART" id="SM00079"/>
    </source>
</evidence>
<organism evidence="8 9">
    <name type="scientific">Veillonella criceti</name>
    <dbReference type="NCBI Taxonomy" id="103891"/>
    <lineage>
        <taxon>Bacteria</taxon>
        <taxon>Bacillati</taxon>
        <taxon>Bacillota</taxon>
        <taxon>Negativicutes</taxon>
        <taxon>Veillonellales</taxon>
        <taxon>Veillonellaceae</taxon>
        <taxon>Veillonella</taxon>
    </lineage>
</organism>
<evidence type="ECO:0000313" key="8">
    <source>
        <dbReference type="EMBL" id="SUP40473.1"/>
    </source>
</evidence>
<dbReference type="Gene3D" id="3.40.190.10">
    <property type="entry name" value="Periplasmic binding protein-like II"/>
    <property type="match status" value="2"/>
</dbReference>
<comment type="subcellular location">
    <subcellularLocation>
        <location evidence="1">Cell envelope</location>
    </subcellularLocation>
</comment>
<feature type="domain" description="Solute-binding protein family 3/N-terminal" evidence="6">
    <location>
        <begin position="41"/>
        <end position="261"/>
    </location>
</feature>
<dbReference type="SUPFAM" id="SSF53850">
    <property type="entry name" value="Periplasmic binding protein-like II"/>
    <property type="match status" value="1"/>
</dbReference>
<dbReference type="PANTHER" id="PTHR35936:SF17">
    <property type="entry name" value="ARGININE-BINDING EXTRACELLULAR PROTEIN ARTP"/>
    <property type="match status" value="1"/>
</dbReference>
<dbReference type="GO" id="GO:0030313">
    <property type="term" value="C:cell envelope"/>
    <property type="evidence" value="ECO:0007669"/>
    <property type="project" value="UniProtKB-SubCell"/>
</dbReference>
<evidence type="ECO:0000256" key="3">
    <source>
        <dbReference type="ARBA" id="ARBA00022729"/>
    </source>
</evidence>
<proteinExistence type="inferred from homology"/>
<evidence type="ECO:0000259" key="6">
    <source>
        <dbReference type="SMART" id="SM00062"/>
    </source>
</evidence>
<dbReference type="SMART" id="SM00062">
    <property type="entry name" value="PBPb"/>
    <property type="match status" value="1"/>
</dbReference>
<dbReference type="InterPro" id="IPR018313">
    <property type="entry name" value="SBP_3_CS"/>
</dbReference>
<dbReference type="Pfam" id="PF00497">
    <property type="entry name" value="SBP_bac_3"/>
    <property type="match status" value="1"/>
</dbReference>
<dbReference type="PROSITE" id="PS51257">
    <property type="entry name" value="PROKAR_LIPOPROTEIN"/>
    <property type="match status" value="1"/>
</dbReference>
<sequence length="273" mass="29283">MFTQKMKKIMLTGLAVLAMGALVAGCGSDTASTQGDNGKKVIKVGTNATFVPFEFKDESSQDLTGFDIDMVKAIAKKMNADVEFKNVAFDALIPSLGNKDIDMAASGMTITKARAGKVLFASPYYESGMAVVVKGSSSINNLQDLEGKNISVQMGTTGADLASKIANATLKQFDHSSDALLELNKGSVDAAVLDLPVAQYYASKHPNDDVKVISYPNTKEYFGFAFAKDNKDLQAAVNKAIAEMKQDGELNAIYQKWFKTDAPADMPTEWSGK</sequence>
<evidence type="ECO:0000256" key="1">
    <source>
        <dbReference type="ARBA" id="ARBA00004196"/>
    </source>
</evidence>
<dbReference type="GO" id="GO:0016020">
    <property type="term" value="C:membrane"/>
    <property type="evidence" value="ECO:0007669"/>
    <property type="project" value="InterPro"/>
</dbReference>
<dbReference type="SMART" id="SM00079">
    <property type="entry name" value="PBPe"/>
    <property type="match status" value="1"/>
</dbReference>
<feature type="domain" description="Ionotropic glutamate receptor C-terminal" evidence="7">
    <location>
        <begin position="41"/>
        <end position="260"/>
    </location>
</feature>
<dbReference type="InterPro" id="IPR001320">
    <property type="entry name" value="Iontro_rcpt_C"/>
</dbReference>
<gene>
    <name evidence="8" type="primary">glnH_1</name>
    <name evidence="8" type="ORF">NCTC12020_00304</name>
</gene>
<dbReference type="EMBL" id="UHIO01000001">
    <property type="protein sequence ID" value="SUP40473.1"/>
    <property type="molecule type" value="Genomic_DNA"/>
</dbReference>
<name>A0A380NGF6_9FIRM</name>
<dbReference type="RefSeq" id="WP_115309567.1">
    <property type="nucleotide sequence ID" value="NZ_UHIO01000001.1"/>
</dbReference>
<feature type="signal peptide" evidence="5">
    <location>
        <begin position="1"/>
        <end position="24"/>
    </location>
</feature>
<protein>
    <submittedName>
        <fullName evidence="8">Glutamine-binding periplasmic protein</fullName>
    </submittedName>
</protein>
<evidence type="ECO:0000313" key="9">
    <source>
        <dbReference type="Proteomes" id="UP000255367"/>
    </source>
</evidence>
<accession>A0A380NGF6</accession>
<dbReference type="CDD" id="cd13624">
    <property type="entry name" value="PBP2_Arg_Lys_His"/>
    <property type="match status" value="1"/>
</dbReference>
<dbReference type="Proteomes" id="UP000255367">
    <property type="component" value="Unassembled WGS sequence"/>
</dbReference>
<dbReference type="AlphaFoldDB" id="A0A380NGF6"/>
<reference evidence="8 9" key="1">
    <citation type="submission" date="2018-06" db="EMBL/GenBank/DDBJ databases">
        <authorList>
            <consortium name="Pathogen Informatics"/>
            <person name="Doyle S."/>
        </authorList>
    </citation>
    <scope>NUCLEOTIDE SEQUENCE [LARGE SCALE GENOMIC DNA]</scope>
    <source>
        <strain evidence="8 9">NCTC12020</strain>
    </source>
</reference>
<dbReference type="PROSITE" id="PS01039">
    <property type="entry name" value="SBP_BACTERIAL_3"/>
    <property type="match status" value="1"/>
</dbReference>
<keyword evidence="9" id="KW-1185">Reference proteome</keyword>
<dbReference type="PANTHER" id="PTHR35936">
    <property type="entry name" value="MEMBRANE-BOUND LYTIC MUREIN TRANSGLYCOSYLASE F"/>
    <property type="match status" value="1"/>
</dbReference>